<evidence type="ECO:0000256" key="1">
    <source>
        <dbReference type="SAM" id="MobiDB-lite"/>
    </source>
</evidence>
<reference evidence="3 4" key="1">
    <citation type="submission" date="2019-11" db="EMBL/GenBank/DDBJ databases">
        <title>Genome sequence of Deinococcus xianganensis Y35, AI-2 producing algicidal bacterium, isolated from lake water.</title>
        <authorList>
            <person name="Li Y."/>
        </authorList>
    </citation>
    <scope>NUCLEOTIDE SEQUENCE [LARGE SCALE GENOMIC DNA]</scope>
    <source>
        <strain evidence="3 4">Y35</strain>
    </source>
</reference>
<evidence type="ECO:0000256" key="2">
    <source>
        <dbReference type="SAM" id="SignalP"/>
    </source>
</evidence>
<feature type="compositionally biased region" description="Polar residues" evidence="1">
    <location>
        <begin position="103"/>
        <end position="112"/>
    </location>
</feature>
<dbReference type="EMBL" id="WVHK01000084">
    <property type="protein sequence ID" value="MXV21287.1"/>
    <property type="molecule type" value="Genomic_DNA"/>
</dbReference>
<evidence type="ECO:0000313" key="3">
    <source>
        <dbReference type="EMBL" id="MXV21287.1"/>
    </source>
</evidence>
<sequence length="130" mass="13786">MKKFHLPLLVTALPALLAACADDVDLDGYGRRAFRTDAECRVAYKRELQRGLTNPCTSERVGSSGRVLYWGPYTSRGASGTSYLGYDQTGKVARSGLQLSPTGRVNTYSAPTVSRGGFSSSARAGSTAAS</sequence>
<keyword evidence="4" id="KW-1185">Reference proteome</keyword>
<proteinExistence type="predicted"/>
<dbReference type="AlphaFoldDB" id="A0A6I4YQN5"/>
<dbReference type="RefSeq" id="WP_160981453.1">
    <property type="nucleotide sequence ID" value="NZ_WVHK01000084.1"/>
</dbReference>
<comment type="caution">
    <text evidence="3">The sequence shown here is derived from an EMBL/GenBank/DDBJ whole genome shotgun (WGS) entry which is preliminary data.</text>
</comment>
<evidence type="ECO:0000313" key="4">
    <source>
        <dbReference type="Proteomes" id="UP000430519"/>
    </source>
</evidence>
<dbReference type="PROSITE" id="PS51257">
    <property type="entry name" value="PROKAR_LIPOPROTEIN"/>
    <property type="match status" value="1"/>
</dbReference>
<accession>A0A6I4YQN5</accession>
<dbReference type="Proteomes" id="UP000430519">
    <property type="component" value="Unassembled WGS sequence"/>
</dbReference>
<feature type="signal peptide" evidence="2">
    <location>
        <begin position="1"/>
        <end position="21"/>
    </location>
</feature>
<feature type="compositionally biased region" description="Low complexity" evidence="1">
    <location>
        <begin position="114"/>
        <end position="130"/>
    </location>
</feature>
<feature type="chain" id="PRO_5026298243" evidence="2">
    <location>
        <begin position="22"/>
        <end position="130"/>
    </location>
</feature>
<protein>
    <submittedName>
        <fullName evidence="3">Uncharacterized protein</fullName>
    </submittedName>
</protein>
<keyword evidence="2" id="KW-0732">Signal</keyword>
<gene>
    <name evidence="3" type="ORF">GLX28_16800</name>
</gene>
<organism evidence="3 4">
    <name type="scientific">Deinococcus xianganensis</name>
    <dbReference type="NCBI Taxonomy" id="1507289"/>
    <lineage>
        <taxon>Bacteria</taxon>
        <taxon>Thermotogati</taxon>
        <taxon>Deinococcota</taxon>
        <taxon>Deinococci</taxon>
        <taxon>Deinococcales</taxon>
        <taxon>Deinococcaceae</taxon>
        <taxon>Deinococcus</taxon>
    </lineage>
</organism>
<name>A0A6I4YQN5_9DEIO</name>
<feature type="region of interest" description="Disordered" evidence="1">
    <location>
        <begin position="103"/>
        <end position="130"/>
    </location>
</feature>